<feature type="compositionally biased region" description="Basic residues" evidence="2">
    <location>
        <begin position="747"/>
        <end position="756"/>
    </location>
</feature>
<dbReference type="InterPro" id="IPR000668">
    <property type="entry name" value="Peptidase_C1A_C"/>
</dbReference>
<feature type="compositionally biased region" description="Basic residues" evidence="2">
    <location>
        <begin position="7"/>
        <end position="24"/>
    </location>
</feature>
<feature type="compositionally biased region" description="Basic and acidic residues" evidence="2">
    <location>
        <begin position="774"/>
        <end position="794"/>
    </location>
</feature>
<accession>A0A2U7U8S0</accession>
<name>A0A2U7U8S0_9VIRU</name>
<protein>
    <submittedName>
        <fullName evidence="4">Papain-like cysteine peptidase</fullName>
    </submittedName>
</protein>
<feature type="compositionally biased region" description="Pro residues" evidence="2">
    <location>
        <begin position="138"/>
        <end position="150"/>
    </location>
</feature>
<reference evidence="4" key="1">
    <citation type="journal article" date="2018" name="Nat. Commun.">
        <title>Diversity and evolution of the emerging Pandoraviridae family.</title>
        <authorList>
            <person name="Legendre M."/>
            <person name="Fabre E."/>
            <person name="Poirot O."/>
            <person name="Jeudy S."/>
            <person name="Lartigue A."/>
            <person name="Alempic J.M."/>
            <person name="Beucher L."/>
            <person name="Philippe N."/>
            <person name="Bertaux L."/>
            <person name="Christo-Foroux E."/>
            <person name="Labadie K."/>
            <person name="Coute Y."/>
            <person name="Abergel C."/>
            <person name="Claverie J.M."/>
        </authorList>
    </citation>
    <scope>NUCLEOTIDE SEQUENCE [LARGE SCALE GENOMIC DNA]</scope>
    <source>
        <strain evidence="4">Quercus</strain>
    </source>
</reference>
<dbReference type="Pfam" id="PF00112">
    <property type="entry name" value="Peptidase_C1"/>
    <property type="match status" value="1"/>
</dbReference>
<dbReference type="SMART" id="SM00645">
    <property type="entry name" value="Pept_C1"/>
    <property type="match status" value="1"/>
</dbReference>
<feature type="compositionally biased region" description="Basic and acidic residues" evidence="2">
    <location>
        <begin position="104"/>
        <end position="119"/>
    </location>
</feature>
<sequence length="835" mass="90212">MGLGNRDRRHRRPARRHPKRRRPPRSADATATTTSTTTASDTFLSTLSTSSSSSTSPPPSPLSSSSSSSSPSLSSPSSPSFSSSSSSSSSPSSSPCSDTILLSDSDKETDATDFDDARDRRRRRRRQRAFLQQQPRPATGPPIPAQPPVPLYRAPQLQPQTQPPQPQPQPQQHHASSPCEPPSGAQPLGVAVPMPIVAAPSLATAVAVVVPDPAPAVLVGPRPAFTILRESTPAAAREYASLPLVRPWRELARAVDPTGRLPLDAGAVWAGDAEGALALPAQFDGRRRWGRLLAPPRDQGLSGACWAFAVVSALGDRAALWTHGAVRAWPDGIARPGVFGGLAPRDIVDRDFDALTDAQVEGEADIVSANEIHHGHRHADYGHTLAGAAEVLYVGGVACEGGWRCRPLAHYALASNTEMDVKAEIFAWGPVASAFALYEDFMYPERHPASWVGGVYRHDPAACPRAFGGHAVVIVGWCETWLPPLSSSALHQGRHTYDPVPVAKHQRHTCWIARHAWGPGWTGGAHSDGHFVMVAGQCQLEANVVACVPDVAALMLDPRDAHRVAPPSIAARRRRSAISHPPESDLIGPVRIDPTLLHDMGAFIAAEVYGPWDASGSRPRVGAHDGAATYADGRWPASDAWTTALRRAWMAADDHAAGSHWSVARPDISHKTDPSSGLDARDRARAETPSSRGTHVDARAFGDFFGHDVGIDYAHAQRAGDGVMLHRSMHSLSMEGAHGNVHSSADKHHRHHHHHHHDDDFFYHAAVPDHDFDGHDNLYKDHDDGEHSDAYSHNDDDDNGAYSNSDAELSDDERQADARHRLLHRRYRRVDSPPD</sequence>
<dbReference type="InterPro" id="IPR000169">
    <property type="entry name" value="Pept_cys_AS"/>
</dbReference>
<evidence type="ECO:0000313" key="4">
    <source>
        <dbReference type="EMBL" id="AVK74848.1"/>
    </source>
</evidence>
<organism evidence="4">
    <name type="scientific">Pandoravirus quercus</name>
    <dbReference type="NCBI Taxonomy" id="2107709"/>
    <lineage>
        <taxon>Viruses</taxon>
        <taxon>Pandoravirus</taxon>
    </lineage>
</organism>
<dbReference type="Proteomes" id="UP000248852">
    <property type="component" value="Segment"/>
</dbReference>
<dbReference type="SUPFAM" id="SSF54001">
    <property type="entry name" value="Cysteine proteinases"/>
    <property type="match status" value="1"/>
</dbReference>
<comment type="similarity">
    <text evidence="1">Belongs to the peptidase C1 family.</text>
</comment>
<feature type="region of interest" description="Disordered" evidence="2">
    <location>
        <begin position="736"/>
        <end position="757"/>
    </location>
</feature>
<dbReference type="GeneID" id="36843989"/>
<dbReference type="InterPro" id="IPR013128">
    <property type="entry name" value="Peptidase_C1A"/>
</dbReference>
<dbReference type="GO" id="GO:0006508">
    <property type="term" value="P:proteolysis"/>
    <property type="evidence" value="ECO:0007669"/>
    <property type="project" value="InterPro"/>
</dbReference>
<feature type="compositionally biased region" description="Low complexity" evidence="2">
    <location>
        <begin position="62"/>
        <end position="95"/>
    </location>
</feature>
<proteinExistence type="inferred from homology"/>
<feature type="region of interest" description="Disordered" evidence="2">
    <location>
        <begin position="1"/>
        <end position="187"/>
    </location>
</feature>
<evidence type="ECO:0000256" key="1">
    <source>
        <dbReference type="ARBA" id="ARBA00008455"/>
    </source>
</evidence>
<dbReference type="PANTHER" id="PTHR12411">
    <property type="entry name" value="CYSTEINE PROTEASE FAMILY C1-RELATED"/>
    <property type="match status" value="1"/>
</dbReference>
<dbReference type="EMBL" id="MG011689">
    <property type="protein sequence ID" value="AVK74848.1"/>
    <property type="molecule type" value="Genomic_DNA"/>
</dbReference>
<dbReference type="Gene3D" id="3.90.70.10">
    <property type="entry name" value="Cysteine proteinases"/>
    <property type="match status" value="2"/>
</dbReference>
<feature type="region of interest" description="Disordered" evidence="2">
    <location>
        <begin position="663"/>
        <end position="694"/>
    </location>
</feature>
<feature type="compositionally biased region" description="Low complexity" evidence="2">
    <location>
        <begin position="26"/>
        <end position="55"/>
    </location>
</feature>
<evidence type="ECO:0000259" key="3">
    <source>
        <dbReference type="SMART" id="SM00645"/>
    </source>
</evidence>
<dbReference type="SUPFAM" id="SSF81995">
    <property type="entry name" value="beta-sandwich domain of Sec23/24"/>
    <property type="match status" value="1"/>
</dbReference>
<evidence type="ECO:0000256" key="2">
    <source>
        <dbReference type="SAM" id="MobiDB-lite"/>
    </source>
</evidence>
<dbReference type="RefSeq" id="YP_009483117.1">
    <property type="nucleotide sequence ID" value="NC_037667.1"/>
</dbReference>
<feature type="region of interest" description="Disordered" evidence="2">
    <location>
        <begin position="774"/>
        <end position="835"/>
    </location>
</feature>
<dbReference type="KEGG" id="vg:36843989"/>
<feature type="compositionally biased region" description="Basic and acidic residues" evidence="2">
    <location>
        <begin position="667"/>
        <end position="686"/>
    </location>
</feature>
<dbReference type="GO" id="GO:0008234">
    <property type="term" value="F:cysteine-type peptidase activity"/>
    <property type="evidence" value="ECO:0007669"/>
    <property type="project" value="InterPro"/>
</dbReference>
<dbReference type="InterPro" id="IPR038765">
    <property type="entry name" value="Papain-like_cys_pep_sf"/>
</dbReference>
<feature type="domain" description="Peptidase C1A papain C-terminal" evidence="3">
    <location>
        <begin position="279"/>
        <end position="548"/>
    </location>
</feature>
<dbReference type="PROSITE" id="PS00139">
    <property type="entry name" value="THIOL_PROTEASE_CYS"/>
    <property type="match status" value="1"/>
</dbReference>
<gene>
    <name evidence="4" type="ORF">pqer_cds_426</name>
</gene>